<name>A0A8K0MQQ7_9ROSA</name>
<dbReference type="AlphaFoldDB" id="A0A8K0MQQ7"/>
<dbReference type="Proteomes" id="UP000796880">
    <property type="component" value="Unassembled WGS sequence"/>
</dbReference>
<evidence type="ECO:0000313" key="1">
    <source>
        <dbReference type="EMBL" id="KAF3455062.1"/>
    </source>
</evidence>
<comment type="caution">
    <text evidence="1">The sequence shown here is derived from an EMBL/GenBank/DDBJ whole genome shotgun (WGS) entry which is preliminary data.</text>
</comment>
<dbReference type="OrthoDB" id="411615at2759"/>
<accession>A0A8K0MQQ7</accession>
<dbReference type="SUPFAM" id="SSF55021">
    <property type="entry name" value="ACT-like"/>
    <property type="match status" value="1"/>
</dbReference>
<dbReference type="Gene3D" id="3.30.70.260">
    <property type="match status" value="1"/>
</dbReference>
<dbReference type="InterPro" id="IPR045865">
    <property type="entry name" value="ACT-like_dom_sf"/>
</dbReference>
<gene>
    <name evidence="1" type="ORF">FNV43_RR05510</name>
</gene>
<reference evidence="1" key="1">
    <citation type="submission" date="2020-03" db="EMBL/GenBank/DDBJ databases">
        <title>A high-quality chromosome-level genome assembly of a woody plant with both climbing and erect habits, Rhamnella rubrinervis.</title>
        <authorList>
            <person name="Lu Z."/>
            <person name="Yang Y."/>
            <person name="Zhu X."/>
            <person name="Sun Y."/>
        </authorList>
    </citation>
    <scope>NUCLEOTIDE SEQUENCE</scope>
    <source>
        <strain evidence="1">BYM</strain>
        <tissue evidence="1">Leaf</tissue>
    </source>
</reference>
<organism evidence="1 2">
    <name type="scientific">Rhamnella rubrinervis</name>
    <dbReference type="NCBI Taxonomy" id="2594499"/>
    <lineage>
        <taxon>Eukaryota</taxon>
        <taxon>Viridiplantae</taxon>
        <taxon>Streptophyta</taxon>
        <taxon>Embryophyta</taxon>
        <taxon>Tracheophyta</taxon>
        <taxon>Spermatophyta</taxon>
        <taxon>Magnoliopsida</taxon>
        <taxon>eudicotyledons</taxon>
        <taxon>Gunneridae</taxon>
        <taxon>Pentapetalae</taxon>
        <taxon>rosids</taxon>
        <taxon>fabids</taxon>
        <taxon>Rosales</taxon>
        <taxon>Rhamnaceae</taxon>
        <taxon>rhamnoid group</taxon>
        <taxon>Rhamneae</taxon>
        <taxon>Rhamnella</taxon>
    </lineage>
</organism>
<protein>
    <submittedName>
        <fullName evidence="1">Uncharacterized protein</fullName>
    </submittedName>
</protein>
<proteinExistence type="predicted"/>
<keyword evidence="2" id="KW-1185">Reference proteome</keyword>
<dbReference type="EMBL" id="VOIH02000002">
    <property type="protein sequence ID" value="KAF3455062.1"/>
    <property type="molecule type" value="Genomic_DNA"/>
</dbReference>
<sequence length="729" mass="82747">MNANPASNAVESTPITIHQLKFNIGDNTGLQAASGWSGQERTIDQNGKREEMVGVEERWLGVEEMTNIVFSLEEDPGVLFKAIAVFALRRINLTKAFAIFLRVLGSYPVDTNFGSHLLPASVDPFKSSICASAALDNIIPYERKGQGLQVRILPRPLRLRAPELEAVAIKWRISIDLLSCLLPQKKNCKEFESVFSQVGIGDKEKAIFQVRWKESWEVHGPELLVVRCLERDSSSVGAFCIQQDLVLVRLEKLAGGVDFDQVGKPAFLVAAIIERLPRVEGFENYLNEKGDECRGGFLRSELGWVEPKRMVDRSCATPYLPRREFVYFPTTVIVGEVVHKGCGVRDQGRGKVILKMTYGKTTTRTMSCMYLRSMRILFTVHLNKHGFRMVLESTSFQIDTNISMRLVLRQSQGYLLKQLKEIGTSDMRGIRHEVPPYSPVEWCDIHKNMIMESMNRVVFEHVFYIVNTESYKEVNSQESSLWKEAIKSEIDFILQNHAWASGSSRVIAFKWNLDEEIYMEQLRVLQTRQKESRKLVKSCYETGYSCEGSDDANLDIDVKNSKSTSEYVFTLAVCDIMEILKTSGYSPIHMESEFILWISVGFLPPHSYDETMIPVEDEDKLKLLMILMHREIREEYSGILLNQGRCPWPKRTCLKRGMPEGVLCEVYHLYINDSLKRDSSSVGAFCIQQLFNRGGGRAEPSTCLSLGVSYTYIAAAVVTNFSNLGQPPY</sequence>
<evidence type="ECO:0000313" key="2">
    <source>
        <dbReference type="Proteomes" id="UP000796880"/>
    </source>
</evidence>